<evidence type="ECO:0000313" key="3">
    <source>
        <dbReference type="Proteomes" id="UP000255326"/>
    </source>
</evidence>
<proteinExistence type="predicted"/>
<dbReference type="Gene3D" id="3.10.180.10">
    <property type="entry name" value="2,3-Dihydroxybiphenyl 1,2-Dioxygenase, domain 1"/>
    <property type="match status" value="1"/>
</dbReference>
<dbReference type="PANTHER" id="PTHR33990:SF1">
    <property type="entry name" value="PROTEIN YJDN"/>
    <property type="match status" value="1"/>
</dbReference>
<dbReference type="Pfam" id="PF06983">
    <property type="entry name" value="3-dmu-9_3-mt"/>
    <property type="match status" value="1"/>
</dbReference>
<dbReference type="PANTHER" id="PTHR33990">
    <property type="entry name" value="PROTEIN YJDN-RELATED"/>
    <property type="match status" value="1"/>
</dbReference>
<keyword evidence="3" id="KW-1185">Reference proteome</keyword>
<evidence type="ECO:0000313" key="2">
    <source>
        <dbReference type="EMBL" id="RDI39110.1"/>
    </source>
</evidence>
<protein>
    <submittedName>
        <fullName evidence="2">PhnB protein</fullName>
    </submittedName>
</protein>
<dbReference type="InterPro" id="IPR028973">
    <property type="entry name" value="PhnB-like"/>
</dbReference>
<dbReference type="RefSeq" id="WP_114746726.1">
    <property type="nucleotide sequence ID" value="NZ_QQAY01000015.1"/>
</dbReference>
<dbReference type="AlphaFoldDB" id="A0A370G7C9"/>
<dbReference type="SUPFAM" id="SSF54593">
    <property type="entry name" value="Glyoxalase/Bleomycin resistance protein/Dihydroxybiphenyl dioxygenase"/>
    <property type="match status" value="1"/>
</dbReference>
<dbReference type="CDD" id="cd06588">
    <property type="entry name" value="PhnB_like"/>
    <property type="match status" value="1"/>
</dbReference>
<feature type="domain" description="PhnB-like" evidence="1">
    <location>
        <begin position="2"/>
        <end position="130"/>
    </location>
</feature>
<dbReference type="EMBL" id="QQAY01000015">
    <property type="protein sequence ID" value="RDI39110.1"/>
    <property type="molecule type" value="Genomic_DNA"/>
</dbReference>
<accession>A0A370G7C9</accession>
<dbReference type="Proteomes" id="UP000255326">
    <property type="component" value="Unassembled WGS sequence"/>
</dbReference>
<name>A0A370G7C9_9BACI</name>
<dbReference type="InterPro" id="IPR029068">
    <property type="entry name" value="Glyas_Bleomycin-R_OHBP_Dase"/>
</dbReference>
<dbReference type="OrthoDB" id="9795306at2"/>
<reference evidence="2 3" key="1">
    <citation type="submission" date="2018-07" db="EMBL/GenBank/DDBJ databases">
        <title>Genomic Encyclopedia of Type Strains, Phase IV (KMG-IV): sequencing the most valuable type-strain genomes for metagenomic binning, comparative biology and taxonomic classification.</title>
        <authorList>
            <person name="Goeker M."/>
        </authorList>
    </citation>
    <scope>NUCLEOTIDE SEQUENCE [LARGE SCALE GENOMIC DNA]</scope>
    <source>
        <strain evidence="2 3">DSM 25281</strain>
    </source>
</reference>
<organism evidence="2 3">
    <name type="scientific">Falsibacillus pallidus</name>
    <dbReference type="NCBI Taxonomy" id="493781"/>
    <lineage>
        <taxon>Bacteria</taxon>
        <taxon>Bacillati</taxon>
        <taxon>Bacillota</taxon>
        <taxon>Bacilli</taxon>
        <taxon>Bacillales</taxon>
        <taxon>Bacillaceae</taxon>
        <taxon>Falsibacillus</taxon>
    </lineage>
</organism>
<sequence>MIKPYLMFDRSCEEAFKLYEEAFGGEIIEFQKYGDMPPNPNFPVAEEDKSLVLHAQLKLAENGYIMGSDSQREQTSGDNFAISVELNSEEKALHAWNLLKEEGHVHMDLQATFFAKLHGSVKDKYGHTWMFTVM</sequence>
<gene>
    <name evidence="2" type="ORF">DFR59_11517</name>
</gene>
<comment type="caution">
    <text evidence="2">The sequence shown here is derived from an EMBL/GenBank/DDBJ whole genome shotgun (WGS) entry which is preliminary data.</text>
</comment>
<evidence type="ECO:0000259" key="1">
    <source>
        <dbReference type="Pfam" id="PF06983"/>
    </source>
</evidence>